<dbReference type="SUPFAM" id="SSF46955">
    <property type="entry name" value="Putative DNA-binding domain"/>
    <property type="match status" value="1"/>
</dbReference>
<dbReference type="PROSITE" id="PS50937">
    <property type="entry name" value="HTH_MERR_2"/>
    <property type="match status" value="1"/>
</dbReference>
<dbReference type="Gene3D" id="1.10.1660.10">
    <property type="match status" value="1"/>
</dbReference>
<keyword evidence="2" id="KW-0805">Transcription regulation</keyword>
<dbReference type="PANTHER" id="PTHR30204">
    <property type="entry name" value="REDOX-CYCLING DRUG-SENSING TRANSCRIPTIONAL ACTIVATOR SOXR"/>
    <property type="match status" value="1"/>
</dbReference>
<gene>
    <name evidence="7" type="ORF">VLY81_04315</name>
</gene>
<evidence type="ECO:0000256" key="3">
    <source>
        <dbReference type="ARBA" id="ARBA00023125"/>
    </source>
</evidence>
<organism evidence="7 8">
    <name type="scientific">Geochorda subterranea</name>
    <dbReference type="NCBI Taxonomy" id="3109564"/>
    <lineage>
        <taxon>Bacteria</taxon>
        <taxon>Bacillati</taxon>
        <taxon>Bacillota</taxon>
        <taxon>Limnochordia</taxon>
        <taxon>Limnochordales</taxon>
        <taxon>Geochordaceae</taxon>
        <taxon>Geochorda</taxon>
    </lineage>
</organism>
<evidence type="ECO:0000259" key="6">
    <source>
        <dbReference type="PROSITE" id="PS50937"/>
    </source>
</evidence>
<feature type="region of interest" description="Disordered" evidence="5">
    <location>
        <begin position="80"/>
        <end position="125"/>
    </location>
</feature>
<keyword evidence="1" id="KW-0678">Repressor</keyword>
<keyword evidence="3" id="KW-0238">DNA-binding</keyword>
<feature type="domain" description="HTH merR-type" evidence="6">
    <location>
        <begin position="10"/>
        <end position="78"/>
    </location>
</feature>
<name>A0ABZ1BS27_9FIRM</name>
<protein>
    <submittedName>
        <fullName evidence="7">MerR family transcriptional regulator</fullName>
    </submittedName>
</protein>
<evidence type="ECO:0000313" key="8">
    <source>
        <dbReference type="Proteomes" id="UP001333102"/>
    </source>
</evidence>
<dbReference type="CDD" id="cd00592">
    <property type="entry name" value="HTH_MerR-like"/>
    <property type="match status" value="1"/>
</dbReference>
<evidence type="ECO:0000256" key="1">
    <source>
        <dbReference type="ARBA" id="ARBA00022491"/>
    </source>
</evidence>
<evidence type="ECO:0000256" key="4">
    <source>
        <dbReference type="ARBA" id="ARBA00023163"/>
    </source>
</evidence>
<dbReference type="InterPro" id="IPR009061">
    <property type="entry name" value="DNA-bd_dom_put_sf"/>
</dbReference>
<keyword evidence="4" id="KW-0804">Transcription</keyword>
<dbReference type="RefSeq" id="WP_324669799.1">
    <property type="nucleotide sequence ID" value="NZ_CP141614.1"/>
</dbReference>
<dbReference type="EMBL" id="CP141614">
    <property type="protein sequence ID" value="WRP15396.1"/>
    <property type="molecule type" value="Genomic_DNA"/>
</dbReference>
<dbReference type="Proteomes" id="UP001333102">
    <property type="component" value="Chromosome"/>
</dbReference>
<dbReference type="InterPro" id="IPR000551">
    <property type="entry name" value="MerR-type_HTH_dom"/>
</dbReference>
<dbReference type="PRINTS" id="PR00040">
    <property type="entry name" value="HTHMERR"/>
</dbReference>
<dbReference type="PANTHER" id="PTHR30204:SF65">
    <property type="entry name" value="HTH-TYPE TRANSCRIPTIONAL REGULATOR TNRA"/>
    <property type="match status" value="1"/>
</dbReference>
<reference evidence="8" key="1">
    <citation type="submission" date="2023-12" db="EMBL/GenBank/DDBJ databases">
        <title>Novel isolates from deep terrestrial aquifers shed light on the physiology and ecology of the class Limnochordia.</title>
        <authorList>
            <person name="Karnachuk O.V."/>
            <person name="Lukina A.P."/>
            <person name="Avakyan M.R."/>
            <person name="Kadnikov V."/>
            <person name="Begmatov S."/>
            <person name="Beletsky A.V."/>
            <person name="Mardanov A.V."/>
            <person name="Ravin N.V."/>
        </authorList>
    </citation>
    <scope>NUCLEOTIDE SEQUENCE [LARGE SCALE GENOMIC DNA]</scope>
    <source>
        <strain evidence="8">LN</strain>
    </source>
</reference>
<feature type="compositionally biased region" description="Low complexity" evidence="5">
    <location>
        <begin position="80"/>
        <end position="113"/>
    </location>
</feature>
<dbReference type="InterPro" id="IPR047057">
    <property type="entry name" value="MerR_fam"/>
</dbReference>
<keyword evidence="8" id="KW-1185">Reference proteome</keyword>
<evidence type="ECO:0000256" key="5">
    <source>
        <dbReference type="SAM" id="MobiDB-lite"/>
    </source>
</evidence>
<accession>A0ABZ1BS27</accession>
<dbReference type="SMART" id="SM00422">
    <property type="entry name" value="HTH_MERR"/>
    <property type="match status" value="1"/>
</dbReference>
<evidence type="ECO:0000256" key="2">
    <source>
        <dbReference type="ARBA" id="ARBA00023015"/>
    </source>
</evidence>
<proteinExistence type="predicted"/>
<sequence length="161" mass="17358">MPGVDPSVPVYPIGVVQRLTGLSARQIRYYEKEGLLAPSRSRGNRRLYSVADVERLRHIKSLLQQGLNLEGVRSYLAAGQAPQAPAPAAGTEPAAGPAEAEVTTAASGTSAGARPEHPLDPAIFRQARGRRLSSLFPVDRQAELVSWLEEERQQPKTSPTP</sequence>
<dbReference type="Pfam" id="PF13411">
    <property type="entry name" value="MerR_1"/>
    <property type="match status" value="1"/>
</dbReference>
<evidence type="ECO:0000313" key="7">
    <source>
        <dbReference type="EMBL" id="WRP15396.1"/>
    </source>
</evidence>